<organism evidence="1 2">
    <name type="scientific">Symbiodinium pilosum</name>
    <name type="common">Dinoflagellate</name>
    <dbReference type="NCBI Taxonomy" id="2952"/>
    <lineage>
        <taxon>Eukaryota</taxon>
        <taxon>Sar</taxon>
        <taxon>Alveolata</taxon>
        <taxon>Dinophyceae</taxon>
        <taxon>Suessiales</taxon>
        <taxon>Symbiodiniaceae</taxon>
        <taxon>Symbiodinium</taxon>
    </lineage>
</organism>
<dbReference type="Proteomes" id="UP000649617">
    <property type="component" value="Unassembled WGS sequence"/>
</dbReference>
<evidence type="ECO:0000313" key="2">
    <source>
        <dbReference type="Proteomes" id="UP000649617"/>
    </source>
</evidence>
<dbReference type="OrthoDB" id="440406at2759"/>
<keyword evidence="2" id="KW-1185">Reference proteome</keyword>
<proteinExistence type="predicted"/>
<feature type="non-terminal residue" evidence="1">
    <location>
        <position position="1"/>
    </location>
</feature>
<reference evidence="1" key="1">
    <citation type="submission" date="2021-02" db="EMBL/GenBank/DDBJ databases">
        <authorList>
            <person name="Dougan E. K."/>
            <person name="Rhodes N."/>
            <person name="Thang M."/>
            <person name="Chan C."/>
        </authorList>
    </citation>
    <scope>NUCLEOTIDE SEQUENCE</scope>
</reference>
<protein>
    <submittedName>
        <fullName evidence="1">Uncharacterized protein</fullName>
    </submittedName>
</protein>
<evidence type="ECO:0000313" key="1">
    <source>
        <dbReference type="EMBL" id="CAE7533710.1"/>
    </source>
</evidence>
<dbReference type="AlphaFoldDB" id="A0A812TII9"/>
<name>A0A812TII9_SYMPI</name>
<comment type="caution">
    <text evidence="1">The sequence shown here is derived from an EMBL/GenBank/DDBJ whole genome shotgun (WGS) entry which is preliminary data.</text>
</comment>
<dbReference type="EMBL" id="CAJNIZ010031950">
    <property type="protein sequence ID" value="CAE7533710.1"/>
    <property type="molecule type" value="Genomic_DNA"/>
</dbReference>
<gene>
    <name evidence="1" type="ORF">SPIL2461_LOCUS14079</name>
</gene>
<accession>A0A812TII9</accession>
<sequence length="173" mass="19381">MNSYPRFYNFKVSSRGSIREPPNPITWVYALNRLGSAFQDSSEVIRNWNDVSIKADKLVGGKYLAVKNLLQLAGPVQDEILLRVNSLGSAFTDDNLSSKKLVPGFQFKMTKAPKSSKWNTSYGKLTEESALLALQFVTATFLNAPAKLRQKPTKQDLEEKLEMCAMPSLVFMP</sequence>